<accession>A0A075R4J2</accession>
<dbReference type="Proteomes" id="UP000005850">
    <property type="component" value="Chromosome"/>
</dbReference>
<name>A0A075R4J2_BRELA</name>
<sequence>MQTIEEMPQILTAQHIASYLHISVRRSYELMELKGFPLIRLGRSKRVTKEGFIRWLEDQQQDRCLKTDKQSYS</sequence>
<evidence type="ECO:0000313" key="2">
    <source>
        <dbReference type="Proteomes" id="UP000005850"/>
    </source>
</evidence>
<evidence type="ECO:0000313" key="1">
    <source>
        <dbReference type="EMBL" id="AIG27467.1"/>
    </source>
</evidence>
<dbReference type="STRING" id="1042163.BRLA_c031550"/>
<dbReference type="KEGG" id="blr:BRLA_c031550"/>
<dbReference type="RefSeq" id="WP_003337083.1">
    <property type="nucleotide sequence ID" value="NZ_CP007806.1"/>
</dbReference>
<proteinExistence type="predicted"/>
<dbReference type="AlphaFoldDB" id="A0A075R4J2"/>
<protein>
    <submittedName>
        <fullName evidence="1">Helix-turn-helix domain protein</fullName>
    </submittedName>
</protein>
<dbReference type="EMBL" id="CP007806">
    <property type="protein sequence ID" value="AIG27467.1"/>
    <property type="molecule type" value="Genomic_DNA"/>
</dbReference>
<dbReference type="eggNOG" id="COG3311">
    <property type="taxonomic scope" value="Bacteria"/>
</dbReference>
<dbReference type="HOGENOM" id="CLU_140176_16_2_9"/>
<gene>
    <name evidence="1" type="ORF">BRLA_c031550</name>
</gene>
<keyword evidence="2" id="KW-1185">Reference proteome</keyword>
<reference evidence="1 2" key="1">
    <citation type="journal article" date="2011" name="J. Bacteriol.">
        <title>Genome sequence of Brevibacillus laterosporus LMG 15441, a pathogen of invertebrates.</title>
        <authorList>
            <person name="Djukic M."/>
            <person name="Poehlein A."/>
            <person name="Thurmer A."/>
            <person name="Daniel R."/>
        </authorList>
    </citation>
    <scope>NUCLEOTIDE SEQUENCE [LARGE SCALE GENOMIC DNA]</scope>
    <source>
        <strain evidence="1 2">LMG 15441</strain>
    </source>
</reference>
<organism evidence="1 2">
    <name type="scientific">Brevibacillus laterosporus LMG 15441</name>
    <dbReference type="NCBI Taxonomy" id="1042163"/>
    <lineage>
        <taxon>Bacteria</taxon>
        <taxon>Bacillati</taxon>
        <taxon>Bacillota</taxon>
        <taxon>Bacilli</taxon>
        <taxon>Bacillales</taxon>
        <taxon>Paenibacillaceae</taxon>
        <taxon>Brevibacillus</taxon>
    </lineage>
</organism>